<evidence type="ECO:0000313" key="3">
    <source>
        <dbReference type="Proteomes" id="UP000013897"/>
    </source>
</evidence>
<dbReference type="EMBL" id="AITY01000040">
    <property type="protein sequence ID" value="EOM21765.1"/>
    <property type="molecule type" value="Genomic_DNA"/>
</dbReference>
<accession>A0A829FCW1</accession>
<name>A0A829FCW1_ENTFC</name>
<evidence type="ECO:0000259" key="1">
    <source>
        <dbReference type="Pfam" id="PF16244"/>
    </source>
</evidence>
<dbReference type="InterPro" id="IPR032599">
    <property type="entry name" value="YcdB/YcdC_rep_domain"/>
</dbReference>
<evidence type="ECO:0000313" key="2">
    <source>
        <dbReference type="EMBL" id="EOM21765.1"/>
    </source>
</evidence>
<reference evidence="2 3" key="1">
    <citation type="submission" date="2013-02" db="EMBL/GenBank/DDBJ databases">
        <title>The Genome Sequence of Enterococcus faecium HM1072.</title>
        <authorList>
            <consortium name="The Broad Institute Genome Sequencing Platform"/>
            <consortium name="The Broad Institute Genome Sequencing Center for Infectious Disease"/>
            <person name="Earl A.M."/>
            <person name="Gilmore M.S."/>
            <person name="Lebreton F."/>
            <person name="Courvalin P."/>
            <person name="Walker B."/>
            <person name="Young S.K."/>
            <person name="Zeng Q."/>
            <person name="Gargeya S."/>
            <person name="Fitzgerald M."/>
            <person name="Haas B."/>
            <person name="Abouelleil A."/>
            <person name="Alvarado L."/>
            <person name="Arachchi H.M."/>
            <person name="Berlin A.M."/>
            <person name="Chapman S.B."/>
            <person name="Dewar J."/>
            <person name="Goldberg J."/>
            <person name="Griggs A."/>
            <person name="Gujja S."/>
            <person name="Hansen M."/>
            <person name="Howarth C."/>
            <person name="Imamovic A."/>
            <person name="Larimer J."/>
            <person name="McCowan C."/>
            <person name="Murphy C."/>
            <person name="Neiman D."/>
            <person name="Pearson M."/>
            <person name="Priest M."/>
            <person name="Roberts A."/>
            <person name="Saif S."/>
            <person name="Shea T."/>
            <person name="Sisk P."/>
            <person name="Sykes S."/>
            <person name="Wortman J."/>
            <person name="Nusbaum C."/>
            <person name="Birren B."/>
        </authorList>
    </citation>
    <scope>NUCLEOTIDE SEQUENCE [LARGE SCALE GENOMIC DNA]</scope>
    <source>
        <strain evidence="2 3">HM1072</strain>
    </source>
</reference>
<proteinExistence type="predicted"/>
<feature type="domain" description="YcdB/YcdC repeated" evidence="1">
    <location>
        <begin position="11"/>
        <end position="108"/>
    </location>
</feature>
<dbReference type="Proteomes" id="UP000013897">
    <property type="component" value="Unassembled WGS sequence"/>
</dbReference>
<sequence>MKNTSNVLKGLEEIPTNYELVNELIEQRNKKKVIIIRYQNQGIYLYNGPRIIEVMEDNHLVSFKNLSETPEGKLLSIEQAKSLAEKIFHKLVPTYAKGLTFMRIEQQKRSFMDENSVEQTFPVQWIKFAHRNGSYNWVTLGAKGKLIEM</sequence>
<protein>
    <recommendedName>
        <fullName evidence="1">YcdB/YcdC repeated domain-containing protein</fullName>
    </recommendedName>
</protein>
<organism evidence="2 3">
    <name type="scientific">Enterococcus faecium EnGen0192</name>
    <dbReference type="NCBI Taxonomy" id="1157487"/>
    <lineage>
        <taxon>Bacteria</taxon>
        <taxon>Bacillati</taxon>
        <taxon>Bacillota</taxon>
        <taxon>Bacilli</taxon>
        <taxon>Lactobacillales</taxon>
        <taxon>Enterococcaceae</taxon>
        <taxon>Enterococcus</taxon>
    </lineage>
</organism>
<dbReference type="Pfam" id="PF16244">
    <property type="entry name" value="DUF4901"/>
    <property type="match status" value="1"/>
</dbReference>
<dbReference type="AlphaFoldDB" id="A0A829FCW1"/>
<gene>
    <name evidence="2" type="ORF">SSM_02232</name>
</gene>
<comment type="caution">
    <text evidence="2">The sequence shown here is derived from an EMBL/GenBank/DDBJ whole genome shotgun (WGS) entry which is preliminary data.</text>
</comment>